<dbReference type="RefSeq" id="WP_149351365.1">
    <property type="nucleotide sequence ID" value="NZ_VTRV01000002.1"/>
</dbReference>
<dbReference type="UniPathway" id="UPA00253">
    <property type="reaction ID" value="UER00331"/>
</dbReference>
<comment type="caution">
    <text evidence="13">The sequence shown here is derived from an EMBL/GenBank/DDBJ whole genome shotgun (WGS) entry which is preliminary data.</text>
</comment>
<dbReference type="Proteomes" id="UP000323164">
    <property type="component" value="Unassembled WGS sequence"/>
</dbReference>
<evidence type="ECO:0000256" key="2">
    <source>
        <dbReference type="ARBA" id="ARBA00004893"/>
    </source>
</evidence>
<evidence type="ECO:0000259" key="11">
    <source>
        <dbReference type="Pfam" id="PF01729"/>
    </source>
</evidence>
<dbReference type="InterPro" id="IPR004393">
    <property type="entry name" value="NadC"/>
</dbReference>
<evidence type="ECO:0000313" key="13">
    <source>
        <dbReference type="EMBL" id="TZF91816.1"/>
    </source>
</evidence>
<evidence type="ECO:0000256" key="6">
    <source>
        <dbReference type="ARBA" id="ARBA00022676"/>
    </source>
</evidence>
<evidence type="ECO:0000259" key="12">
    <source>
        <dbReference type="Pfam" id="PF02749"/>
    </source>
</evidence>
<comment type="function">
    <text evidence="1">Involved in the catabolism of quinolinic acid (QA).</text>
</comment>
<dbReference type="Gene3D" id="3.20.20.70">
    <property type="entry name" value="Aldolase class I"/>
    <property type="match status" value="1"/>
</dbReference>
<dbReference type="GO" id="GO:0009435">
    <property type="term" value="P:NAD+ biosynthetic process"/>
    <property type="evidence" value="ECO:0007669"/>
    <property type="project" value="UniProtKB-UniPathway"/>
</dbReference>
<dbReference type="EC" id="2.4.2.19" evidence="4"/>
<feature type="binding site" evidence="10">
    <location>
        <begin position="134"/>
        <end position="136"/>
    </location>
    <ligand>
        <name>substrate</name>
    </ligand>
</feature>
<dbReference type="Pfam" id="PF02749">
    <property type="entry name" value="QRPTase_N"/>
    <property type="match status" value="1"/>
</dbReference>
<evidence type="ECO:0000256" key="4">
    <source>
        <dbReference type="ARBA" id="ARBA00011944"/>
    </source>
</evidence>
<dbReference type="InterPro" id="IPR013785">
    <property type="entry name" value="Aldolase_TIM"/>
</dbReference>
<feature type="binding site" evidence="10">
    <location>
        <position position="218"/>
    </location>
    <ligand>
        <name>substrate</name>
    </ligand>
</feature>
<dbReference type="InterPro" id="IPR022412">
    <property type="entry name" value="Quinolinate_PRibosylTrfase_N"/>
</dbReference>
<evidence type="ECO:0000256" key="10">
    <source>
        <dbReference type="PIRSR" id="PIRSR006250-1"/>
    </source>
</evidence>
<dbReference type="PIRSF" id="PIRSF006250">
    <property type="entry name" value="NadC_ModD"/>
    <property type="match status" value="1"/>
</dbReference>
<protein>
    <recommendedName>
        <fullName evidence="4">nicotinate-nucleotide diphosphorylase (carboxylating)</fullName>
        <ecNumber evidence="4">2.4.2.19</ecNumber>
    </recommendedName>
    <alternativeName>
        <fullName evidence="8">Quinolinate phosphoribosyltransferase [decarboxylating]</fullName>
    </alternativeName>
</protein>
<evidence type="ECO:0000256" key="1">
    <source>
        <dbReference type="ARBA" id="ARBA00003237"/>
    </source>
</evidence>
<feature type="domain" description="Quinolinate phosphoribosyl transferase N-terminal" evidence="12">
    <location>
        <begin position="28"/>
        <end position="111"/>
    </location>
</feature>
<comment type="similarity">
    <text evidence="3 9">Belongs to the NadC/ModD family.</text>
</comment>
<evidence type="ECO:0000256" key="9">
    <source>
        <dbReference type="PIRNR" id="PIRNR006250"/>
    </source>
</evidence>
<dbReference type="InterPro" id="IPR036068">
    <property type="entry name" value="Nicotinate_pribotase-like_C"/>
</dbReference>
<dbReference type="GO" id="GO:0004514">
    <property type="term" value="F:nicotinate-nucleotide diphosphorylase (carboxylating) activity"/>
    <property type="evidence" value="ECO:0007669"/>
    <property type="project" value="UniProtKB-EC"/>
</dbReference>
<feature type="binding site" evidence="10">
    <location>
        <position position="101"/>
    </location>
    <ligand>
        <name>substrate</name>
    </ligand>
</feature>
<feature type="domain" description="Quinolinate phosphoribosyl transferase C-terminal" evidence="11">
    <location>
        <begin position="114"/>
        <end position="277"/>
    </location>
</feature>
<gene>
    <name evidence="13" type="primary">nadC</name>
    <name evidence="13" type="ORF">FW784_00265</name>
</gene>
<organism evidence="13 14">
    <name type="scientific">Cognatilysobacter lacus</name>
    <dbReference type="NCBI Taxonomy" id="1643323"/>
    <lineage>
        <taxon>Bacteria</taxon>
        <taxon>Pseudomonadati</taxon>
        <taxon>Pseudomonadota</taxon>
        <taxon>Gammaproteobacteria</taxon>
        <taxon>Lysobacterales</taxon>
        <taxon>Lysobacteraceae</taxon>
        <taxon>Cognatilysobacter</taxon>
    </lineage>
</organism>
<dbReference type="FunFam" id="3.20.20.70:FF:000030">
    <property type="entry name" value="Nicotinate-nucleotide pyrophosphorylase, carboxylating"/>
    <property type="match status" value="1"/>
</dbReference>
<dbReference type="InterPro" id="IPR002638">
    <property type="entry name" value="Quinolinate_PRibosylTrfase_C"/>
</dbReference>
<feature type="binding site" evidence="10">
    <location>
        <position position="158"/>
    </location>
    <ligand>
        <name>substrate</name>
    </ligand>
</feature>
<keyword evidence="7 9" id="KW-0808">Transferase</keyword>
<dbReference type="PANTHER" id="PTHR32179">
    <property type="entry name" value="NICOTINATE-NUCLEOTIDE PYROPHOSPHORYLASE [CARBOXYLATING]"/>
    <property type="match status" value="1"/>
</dbReference>
<dbReference type="InterPro" id="IPR027277">
    <property type="entry name" value="NadC/ModD"/>
</dbReference>
<dbReference type="PANTHER" id="PTHR32179:SF3">
    <property type="entry name" value="NICOTINATE-NUCLEOTIDE PYROPHOSPHORYLASE [CARBOXYLATING]"/>
    <property type="match status" value="1"/>
</dbReference>
<dbReference type="Pfam" id="PF01729">
    <property type="entry name" value="QRPTase_C"/>
    <property type="match status" value="1"/>
</dbReference>
<dbReference type="CDD" id="cd01572">
    <property type="entry name" value="QPRTase"/>
    <property type="match status" value="1"/>
</dbReference>
<dbReference type="Gene3D" id="3.90.1170.20">
    <property type="entry name" value="Quinolinate phosphoribosyl transferase, N-terminal domain"/>
    <property type="match status" value="1"/>
</dbReference>
<dbReference type="InterPro" id="IPR037128">
    <property type="entry name" value="Quinolinate_PRibosylTase_N_sf"/>
</dbReference>
<dbReference type="SUPFAM" id="SSF51690">
    <property type="entry name" value="Nicotinate/Quinolinate PRTase C-terminal domain-like"/>
    <property type="match status" value="1"/>
</dbReference>
<keyword evidence="5" id="KW-0662">Pyridine nucleotide biosynthesis</keyword>
<proteinExistence type="inferred from homology"/>
<dbReference type="EMBL" id="VTRV01000002">
    <property type="protein sequence ID" value="TZF91816.1"/>
    <property type="molecule type" value="Genomic_DNA"/>
</dbReference>
<dbReference type="GO" id="GO:0005737">
    <property type="term" value="C:cytoplasm"/>
    <property type="evidence" value="ECO:0007669"/>
    <property type="project" value="TreeGrafter"/>
</dbReference>
<feature type="binding site" evidence="10">
    <location>
        <begin position="241"/>
        <end position="243"/>
    </location>
    <ligand>
        <name>substrate</name>
    </ligand>
</feature>
<feature type="binding site" evidence="10">
    <location>
        <position position="197"/>
    </location>
    <ligand>
        <name>substrate</name>
    </ligand>
</feature>
<accession>A0A5D8ZBA3</accession>
<dbReference type="SUPFAM" id="SSF54675">
    <property type="entry name" value="Nicotinate/Quinolinate PRTase N-terminal domain-like"/>
    <property type="match status" value="1"/>
</dbReference>
<evidence type="ECO:0000256" key="7">
    <source>
        <dbReference type="ARBA" id="ARBA00022679"/>
    </source>
</evidence>
<dbReference type="GO" id="GO:0034213">
    <property type="term" value="P:quinolinate catabolic process"/>
    <property type="evidence" value="ECO:0007669"/>
    <property type="project" value="TreeGrafter"/>
</dbReference>
<feature type="binding site" evidence="10">
    <location>
        <begin position="262"/>
        <end position="264"/>
    </location>
    <ligand>
        <name>substrate</name>
    </ligand>
</feature>
<sequence>MSVFYASDTDNVEADVRQALAEDIGSGDATAELLPDVPDTAYLLCKEVAVVCGRPWFDACHRSLDPDVAIAWHVAEGDRVRAGTLLATLSGRARALVTAERTSLNFMQTLSATATVTAAHVEAVAGTGARILDTRKTIPGLRAAQKYAVRVGGGSNHRMGLYDAVMLKENHIRAAGSIGGAVRNARERYPALPVIVEVETIEQLREALATGCDRILIDDFDTGMRREAVAIAAGRIPLEVSGGVDLSGLRAIAEDGVDCISIGALTKHVRAIDLSLKLGRKPG</sequence>
<evidence type="ECO:0000256" key="8">
    <source>
        <dbReference type="ARBA" id="ARBA00033102"/>
    </source>
</evidence>
<name>A0A5D8ZBA3_9GAMM</name>
<dbReference type="AlphaFoldDB" id="A0A5D8ZBA3"/>
<comment type="pathway">
    <text evidence="2">Cofactor biosynthesis; NAD(+) biosynthesis; nicotinate D-ribonucleotide from quinolinate: step 1/1.</text>
</comment>
<dbReference type="NCBIfam" id="TIGR00078">
    <property type="entry name" value="nadC"/>
    <property type="match status" value="1"/>
</dbReference>
<evidence type="ECO:0000313" key="14">
    <source>
        <dbReference type="Proteomes" id="UP000323164"/>
    </source>
</evidence>
<feature type="binding site" evidence="10">
    <location>
        <position position="168"/>
    </location>
    <ligand>
        <name>substrate</name>
    </ligand>
</feature>
<dbReference type="OrthoDB" id="9782546at2"/>
<reference evidence="13 14" key="1">
    <citation type="submission" date="2019-08" db="EMBL/GenBank/DDBJ databases">
        <title>Draft genome sequence of Lysobacter sp. UKS-15.</title>
        <authorList>
            <person name="Im W.-T."/>
        </authorList>
    </citation>
    <scope>NUCLEOTIDE SEQUENCE [LARGE SCALE GENOMIC DNA]</scope>
    <source>
        <strain evidence="13 14">UKS-15</strain>
    </source>
</reference>
<keyword evidence="6 9" id="KW-0328">Glycosyltransferase</keyword>
<keyword evidence="14" id="KW-1185">Reference proteome</keyword>
<evidence type="ECO:0000256" key="5">
    <source>
        <dbReference type="ARBA" id="ARBA00022642"/>
    </source>
</evidence>
<evidence type="ECO:0000256" key="3">
    <source>
        <dbReference type="ARBA" id="ARBA00009400"/>
    </source>
</evidence>